<evidence type="ECO:0000256" key="1">
    <source>
        <dbReference type="ARBA" id="ARBA00001933"/>
    </source>
</evidence>
<dbReference type="HAMAP" id="MF_00423">
    <property type="entry name" value="SelA"/>
    <property type="match status" value="1"/>
</dbReference>
<dbReference type="Gene3D" id="3.40.640.10">
    <property type="entry name" value="Type I PLP-dependent aspartate aminotransferase-like (Major domain)"/>
    <property type="match status" value="1"/>
</dbReference>
<keyword evidence="5 8" id="KW-0648">Protein biosynthesis</keyword>
<protein>
    <recommendedName>
        <fullName evidence="8">L-seryl-tRNA(Sec) selenium transferase</fullName>
        <ecNumber evidence="8">2.9.1.1</ecNumber>
    </recommendedName>
    <alternativeName>
        <fullName evidence="8">Selenocysteine synthase</fullName>
        <shortName evidence="8">Sec synthase</shortName>
    </alternativeName>
    <alternativeName>
        <fullName evidence="8">Selenocysteinyl-tRNA(Sec) synthase</fullName>
    </alternativeName>
</protein>
<dbReference type="InterPro" id="IPR004534">
    <property type="entry name" value="SelA_trans"/>
</dbReference>
<dbReference type="PANTHER" id="PTHR32328">
    <property type="entry name" value="L-SERYL-TRNA(SEC) SELENIUM TRANSFERASE"/>
    <property type="match status" value="1"/>
</dbReference>
<dbReference type="NCBIfam" id="TIGR00474">
    <property type="entry name" value="selA"/>
    <property type="match status" value="1"/>
</dbReference>
<evidence type="ECO:0000256" key="6">
    <source>
        <dbReference type="ARBA" id="ARBA00023266"/>
    </source>
</evidence>
<comment type="caution">
    <text evidence="10">The sequence shown here is derived from an EMBL/GenBank/DDBJ whole genome shotgun (WGS) entry which is preliminary data.</text>
</comment>
<evidence type="ECO:0000313" key="11">
    <source>
        <dbReference type="Proteomes" id="UP001501638"/>
    </source>
</evidence>
<dbReference type="SUPFAM" id="SSF53383">
    <property type="entry name" value="PLP-dependent transferases"/>
    <property type="match status" value="1"/>
</dbReference>
<dbReference type="InterPro" id="IPR018319">
    <property type="entry name" value="SelA-like"/>
</dbReference>
<organism evidence="10 11">
    <name type="scientific">Streptomyces macrosporus</name>
    <dbReference type="NCBI Taxonomy" id="44032"/>
    <lineage>
        <taxon>Bacteria</taxon>
        <taxon>Bacillati</taxon>
        <taxon>Actinomycetota</taxon>
        <taxon>Actinomycetes</taxon>
        <taxon>Kitasatosporales</taxon>
        <taxon>Streptomycetaceae</taxon>
        <taxon>Streptomyces</taxon>
    </lineage>
</organism>
<keyword evidence="4 8" id="KW-0663">Pyridoxal phosphate</keyword>
<feature type="modified residue" description="N6-(pyridoxal phosphate)lysine" evidence="8">
    <location>
        <position position="286"/>
    </location>
</feature>
<comment type="cofactor">
    <cofactor evidence="1 8">
        <name>pyridoxal 5'-phosphate</name>
        <dbReference type="ChEBI" id="CHEBI:597326"/>
    </cofactor>
</comment>
<comment type="function">
    <text evidence="8">Converts seryl-tRNA(Sec) to selenocysteinyl-tRNA(Sec) required for selenoprotein biosynthesis.</text>
</comment>
<dbReference type="PANTHER" id="PTHR32328:SF0">
    <property type="entry name" value="L-SERYL-TRNA(SEC) SELENIUM TRANSFERASE"/>
    <property type="match status" value="1"/>
</dbReference>
<evidence type="ECO:0000259" key="9">
    <source>
        <dbReference type="Pfam" id="PF12390"/>
    </source>
</evidence>
<comment type="catalytic activity">
    <reaction evidence="8">
        <text>L-seryl-tRNA(Sec) + selenophosphate + H(+) = L-selenocysteinyl-tRNA(Sec) + phosphate</text>
        <dbReference type="Rhea" id="RHEA:22728"/>
        <dbReference type="Rhea" id="RHEA-COMP:9742"/>
        <dbReference type="Rhea" id="RHEA-COMP:9743"/>
        <dbReference type="ChEBI" id="CHEBI:15378"/>
        <dbReference type="ChEBI" id="CHEBI:16144"/>
        <dbReference type="ChEBI" id="CHEBI:43474"/>
        <dbReference type="ChEBI" id="CHEBI:78533"/>
        <dbReference type="ChEBI" id="CHEBI:78573"/>
        <dbReference type="EC" id="2.9.1.1"/>
    </reaction>
</comment>
<dbReference type="RefSeq" id="WP_344327810.1">
    <property type="nucleotide sequence ID" value="NZ_BAAASZ010000036.1"/>
</dbReference>
<evidence type="ECO:0000256" key="5">
    <source>
        <dbReference type="ARBA" id="ARBA00022917"/>
    </source>
</evidence>
<name>A0ABN3KLW5_9ACTN</name>
<evidence type="ECO:0000313" key="10">
    <source>
        <dbReference type="EMBL" id="GAA2461053.1"/>
    </source>
</evidence>
<evidence type="ECO:0000256" key="8">
    <source>
        <dbReference type="HAMAP-Rule" id="MF_00423"/>
    </source>
</evidence>
<dbReference type="InterPro" id="IPR015424">
    <property type="entry name" value="PyrdxlP-dep_Trfase"/>
</dbReference>
<dbReference type="GO" id="GO:0016740">
    <property type="term" value="F:transferase activity"/>
    <property type="evidence" value="ECO:0007669"/>
    <property type="project" value="UniProtKB-KW"/>
</dbReference>
<proteinExistence type="inferred from homology"/>
<sequence>MDRDTATATGADARRRLPRTDAVLADPRLVEAAGRLGRALVKSVVARALERARTGEIPPEAVADTAVATLPETAGGLRPVVNATGVLLHTNLGRAPLSRAAREAVAAACGPTDVELDLATGTRSRRGASAVAALVEAVPPAEAAHVVNNGAAALVLAATALAAGKEIVVGRGEMVEIGDGFRLPDLLVSTGARLREVGTTNRTSADDYAAVLGPDTGFVLKVHPSNFRITGFTRSASVAELARLGVPVVVDIGSGLLRPEPALPDEPDATGGLRAGASLVTASGDKLLGGPQCGLILGRADLVRRLSRHPLARALRVDKLTLAALEATVRGPAAPVRTMLHADPRRLWARAEHLAAELRGTDVDARAVDSEAAVGGGGAPGVTLPSAAVSLPAEYAPPLRRGTPAVLGRVENGRCLLDLRTVPEEQDAAVADAVRRVGKTASNGSDTGRG</sequence>
<dbReference type="EMBL" id="BAAASZ010000036">
    <property type="protein sequence ID" value="GAA2461053.1"/>
    <property type="molecule type" value="Genomic_DNA"/>
</dbReference>
<gene>
    <name evidence="8 10" type="primary">selA</name>
    <name evidence="10" type="ORF">GCM10010405_51830</name>
</gene>
<dbReference type="Pfam" id="PF03841">
    <property type="entry name" value="SelA"/>
    <property type="match status" value="1"/>
</dbReference>
<feature type="domain" description="L-seryl-tRNA selenium transferase N-terminal" evidence="9">
    <location>
        <begin position="14"/>
        <end position="53"/>
    </location>
</feature>
<evidence type="ECO:0000256" key="4">
    <source>
        <dbReference type="ARBA" id="ARBA00022898"/>
    </source>
</evidence>
<comment type="similarity">
    <text evidence="7 8">Belongs to the SelA family.</text>
</comment>
<comment type="subcellular location">
    <subcellularLocation>
        <location evidence="8">Cytoplasm</location>
    </subcellularLocation>
</comment>
<dbReference type="InterPro" id="IPR025862">
    <property type="entry name" value="SelA_trans_N_dom"/>
</dbReference>
<dbReference type="InterPro" id="IPR015421">
    <property type="entry name" value="PyrdxlP-dep_Trfase_major"/>
</dbReference>
<evidence type="ECO:0000256" key="7">
    <source>
        <dbReference type="ARBA" id="ARBA00044507"/>
    </source>
</evidence>
<accession>A0ABN3KLW5</accession>
<dbReference type="Pfam" id="PF12390">
    <property type="entry name" value="Se-cys_synth_N"/>
    <property type="match status" value="1"/>
</dbReference>
<keyword evidence="2 8" id="KW-0963">Cytoplasm</keyword>
<dbReference type="Proteomes" id="UP001501638">
    <property type="component" value="Unassembled WGS sequence"/>
</dbReference>
<evidence type="ECO:0000256" key="3">
    <source>
        <dbReference type="ARBA" id="ARBA00022679"/>
    </source>
</evidence>
<dbReference type="EC" id="2.9.1.1" evidence="8"/>
<dbReference type="Gene3D" id="3.90.1150.180">
    <property type="match status" value="1"/>
</dbReference>
<comment type="pathway">
    <text evidence="8">Aminoacyl-tRNA biosynthesis; selenocysteinyl-tRNA(Sec) biosynthesis; selenocysteinyl-tRNA(Sec) from L-seryl-tRNA(Sec) (bacterial route): step 1/1.</text>
</comment>
<keyword evidence="3 8" id="KW-0808">Transferase</keyword>
<keyword evidence="6 8" id="KW-0711">Selenium</keyword>
<reference evidence="10 11" key="1">
    <citation type="journal article" date="2019" name="Int. J. Syst. Evol. Microbiol.">
        <title>The Global Catalogue of Microorganisms (GCM) 10K type strain sequencing project: providing services to taxonomists for standard genome sequencing and annotation.</title>
        <authorList>
            <consortium name="The Broad Institute Genomics Platform"/>
            <consortium name="The Broad Institute Genome Sequencing Center for Infectious Disease"/>
            <person name="Wu L."/>
            <person name="Ma J."/>
        </authorList>
    </citation>
    <scope>NUCLEOTIDE SEQUENCE [LARGE SCALE GENOMIC DNA]</scope>
    <source>
        <strain evidence="10 11">JCM 6305</strain>
    </source>
</reference>
<keyword evidence="11" id="KW-1185">Reference proteome</keyword>
<evidence type="ECO:0000256" key="2">
    <source>
        <dbReference type="ARBA" id="ARBA00022490"/>
    </source>
</evidence>